<proteinExistence type="inferred from homology"/>
<evidence type="ECO:0000256" key="1">
    <source>
        <dbReference type="ARBA" id="ARBA00007637"/>
    </source>
</evidence>
<dbReference type="Pfam" id="PF01370">
    <property type="entry name" value="Epimerase"/>
    <property type="match status" value="1"/>
</dbReference>
<reference evidence="3" key="1">
    <citation type="submission" date="2023-10" db="EMBL/GenBank/DDBJ databases">
        <authorList>
            <person name="Chen Y."/>
            <person name="Shah S."/>
            <person name="Dougan E. K."/>
            <person name="Thang M."/>
            <person name="Chan C."/>
        </authorList>
    </citation>
    <scope>NUCLEOTIDE SEQUENCE [LARGE SCALE GENOMIC DNA]</scope>
</reference>
<dbReference type="PANTHER" id="PTHR43000">
    <property type="entry name" value="DTDP-D-GLUCOSE 4,6-DEHYDRATASE-RELATED"/>
    <property type="match status" value="1"/>
</dbReference>
<evidence type="ECO:0000313" key="3">
    <source>
        <dbReference type="EMBL" id="CAK0816670.1"/>
    </source>
</evidence>
<feature type="domain" description="NAD-dependent epimerase/dehydratase" evidence="2">
    <location>
        <begin position="1"/>
        <end position="133"/>
    </location>
</feature>
<dbReference type="Gene3D" id="3.90.25.10">
    <property type="entry name" value="UDP-galactose 4-epimerase, domain 1"/>
    <property type="match status" value="1"/>
</dbReference>
<dbReference type="SUPFAM" id="SSF51735">
    <property type="entry name" value="NAD(P)-binding Rossmann-fold domains"/>
    <property type="match status" value="1"/>
</dbReference>
<protein>
    <recommendedName>
        <fullName evidence="2">NAD-dependent epimerase/dehydratase domain-containing protein</fullName>
    </recommendedName>
</protein>
<evidence type="ECO:0000259" key="2">
    <source>
        <dbReference type="Pfam" id="PF01370"/>
    </source>
</evidence>
<name>A0ABN9RCG3_9DINO</name>
<feature type="non-terminal residue" evidence="3">
    <location>
        <position position="307"/>
    </location>
</feature>
<sequence length="307" mass="33380">AARKRGIGRFIYCSTDEVYGEGSLEDRVEFFEGSLIAPSNPYAATKAGADLLAQAFCRSFGMPVIVTRGNNVYGPHQFYEKVIPKFIAQLKSGRQVTIHGSGGNTRNFMHVQDTASAFDCILHSGSVGQVYNISGRNEKTIVEVAADILLTLGSEGRCRELVAHVADRAHNDACYPIAGAKLAELGWHEEHSWEFGLANTVAWFSDRLGSRACDVGRFLSAHPSHRASDAPLEPRGRGAGADAAEAAAAEARDRAAHLDRMHALWERARHAGRLAELAAAAAQLEGRLWPEADAPRRAGLWRRRPQA</sequence>
<dbReference type="InterPro" id="IPR036291">
    <property type="entry name" value="NAD(P)-bd_dom_sf"/>
</dbReference>
<comment type="similarity">
    <text evidence="1">Belongs to the NAD(P)-dependent epimerase/dehydratase family.</text>
</comment>
<dbReference type="Proteomes" id="UP001189429">
    <property type="component" value="Unassembled WGS sequence"/>
</dbReference>
<dbReference type="Gene3D" id="3.40.50.720">
    <property type="entry name" value="NAD(P)-binding Rossmann-like Domain"/>
    <property type="match status" value="1"/>
</dbReference>
<dbReference type="EMBL" id="CAUYUJ010006247">
    <property type="protein sequence ID" value="CAK0816670.1"/>
    <property type="molecule type" value="Genomic_DNA"/>
</dbReference>
<dbReference type="InterPro" id="IPR001509">
    <property type="entry name" value="Epimerase_deHydtase"/>
</dbReference>
<evidence type="ECO:0000313" key="4">
    <source>
        <dbReference type="Proteomes" id="UP001189429"/>
    </source>
</evidence>
<organism evidence="3 4">
    <name type="scientific">Prorocentrum cordatum</name>
    <dbReference type="NCBI Taxonomy" id="2364126"/>
    <lineage>
        <taxon>Eukaryota</taxon>
        <taxon>Sar</taxon>
        <taxon>Alveolata</taxon>
        <taxon>Dinophyceae</taxon>
        <taxon>Prorocentrales</taxon>
        <taxon>Prorocentraceae</taxon>
        <taxon>Prorocentrum</taxon>
    </lineage>
</organism>
<accession>A0ABN9RCG3</accession>
<gene>
    <name evidence="3" type="ORF">PCOR1329_LOCUS19540</name>
</gene>
<keyword evidence="4" id="KW-1185">Reference proteome</keyword>
<feature type="non-terminal residue" evidence="3">
    <location>
        <position position="1"/>
    </location>
</feature>
<comment type="caution">
    <text evidence="3">The sequence shown here is derived from an EMBL/GenBank/DDBJ whole genome shotgun (WGS) entry which is preliminary data.</text>
</comment>